<evidence type="ECO:0008006" key="15">
    <source>
        <dbReference type="Google" id="ProtNLM"/>
    </source>
</evidence>
<dbReference type="InterPro" id="IPR050476">
    <property type="entry name" value="Insect_CytP450_Detox"/>
</dbReference>
<dbReference type="Gene3D" id="1.10.630.10">
    <property type="entry name" value="Cytochrome P450"/>
    <property type="match status" value="1"/>
</dbReference>
<evidence type="ECO:0000256" key="1">
    <source>
        <dbReference type="ARBA" id="ARBA00001971"/>
    </source>
</evidence>
<keyword evidence="12" id="KW-0472">Membrane</keyword>
<evidence type="ECO:0000256" key="3">
    <source>
        <dbReference type="ARBA" id="ARBA00004406"/>
    </source>
</evidence>
<keyword evidence="6" id="KW-0479">Metal-binding</keyword>
<gene>
    <name evidence="13" type="ORF">ODALV1_LOCUS14584</name>
</gene>
<comment type="subcellular location">
    <subcellularLocation>
        <location evidence="3">Endoplasmic reticulum membrane</location>
        <topology evidence="3">Peripheral membrane protein</topology>
    </subcellularLocation>
    <subcellularLocation>
        <location evidence="2">Microsome membrane</location>
        <topology evidence="2">Peripheral membrane protein</topology>
    </subcellularLocation>
</comment>
<name>A0ABP1QS93_9HEXA</name>
<keyword evidence="7" id="KW-0256">Endoplasmic reticulum</keyword>
<dbReference type="Pfam" id="PF00067">
    <property type="entry name" value="p450"/>
    <property type="match status" value="1"/>
</dbReference>
<evidence type="ECO:0000256" key="8">
    <source>
        <dbReference type="ARBA" id="ARBA00022848"/>
    </source>
</evidence>
<evidence type="ECO:0000256" key="6">
    <source>
        <dbReference type="ARBA" id="ARBA00022723"/>
    </source>
</evidence>
<keyword evidence="11" id="KW-0503">Monooxygenase</keyword>
<dbReference type="SUPFAM" id="SSF48264">
    <property type="entry name" value="Cytochrome P450"/>
    <property type="match status" value="1"/>
</dbReference>
<dbReference type="Proteomes" id="UP001642540">
    <property type="component" value="Unassembled WGS sequence"/>
</dbReference>
<evidence type="ECO:0000256" key="10">
    <source>
        <dbReference type="ARBA" id="ARBA00023004"/>
    </source>
</evidence>
<evidence type="ECO:0000256" key="12">
    <source>
        <dbReference type="ARBA" id="ARBA00023136"/>
    </source>
</evidence>
<accession>A0ABP1QS93</accession>
<evidence type="ECO:0000256" key="2">
    <source>
        <dbReference type="ARBA" id="ARBA00004174"/>
    </source>
</evidence>
<comment type="cofactor">
    <cofactor evidence="1">
        <name>heme</name>
        <dbReference type="ChEBI" id="CHEBI:30413"/>
    </cofactor>
</comment>
<comment type="similarity">
    <text evidence="4">Belongs to the cytochrome P450 family.</text>
</comment>
<evidence type="ECO:0000256" key="5">
    <source>
        <dbReference type="ARBA" id="ARBA00022617"/>
    </source>
</evidence>
<reference evidence="13 14" key="1">
    <citation type="submission" date="2024-08" db="EMBL/GenBank/DDBJ databases">
        <authorList>
            <person name="Cucini C."/>
            <person name="Frati F."/>
        </authorList>
    </citation>
    <scope>NUCLEOTIDE SEQUENCE [LARGE SCALE GENOMIC DNA]</scope>
</reference>
<evidence type="ECO:0000256" key="11">
    <source>
        <dbReference type="ARBA" id="ARBA00023033"/>
    </source>
</evidence>
<protein>
    <recommendedName>
        <fullName evidence="15">Cytochrome P450</fullName>
    </recommendedName>
</protein>
<dbReference type="PRINTS" id="PR00385">
    <property type="entry name" value="P450"/>
</dbReference>
<keyword evidence="10" id="KW-0408">Iron</keyword>
<keyword evidence="9" id="KW-0560">Oxidoreductase</keyword>
<evidence type="ECO:0000313" key="14">
    <source>
        <dbReference type="Proteomes" id="UP001642540"/>
    </source>
</evidence>
<evidence type="ECO:0000256" key="9">
    <source>
        <dbReference type="ARBA" id="ARBA00023002"/>
    </source>
</evidence>
<keyword evidence="14" id="KW-1185">Reference proteome</keyword>
<evidence type="ECO:0000256" key="4">
    <source>
        <dbReference type="ARBA" id="ARBA00010617"/>
    </source>
</evidence>
<evidence type="ECO:0000256" key="7">
    <source>
        <dbReference type="ARBA" id="ARBA00022824"/>
    </source>
</evidence>
<evidence type="ECO:0000313" key="13">
    <source>
        <dbReference type="EMBL" id="CAL8110949.1"/>
    </source>
</evidence>
<dbReference type="InterPro" id="IPR002401">
    <property type="entry name" value="Cyt_P450_E_grp-I"/>
</dbReference>
<dbReference type="InterPro" id="IPR001128">
    <property type="entry name" value="Cyt_P450"/>
</dbReference>
<proteinExistence type="inferred from homology"/>
<dbReference type="PANTHER" id="PTHR24292">
    <property type="entry name" value="CYTOCHROME P450"/>
    <property type="match status" value="1"/>
</dbReference>
<dbReference type="InterPro" id="IPR036396">
    <property type="entry name" value="Cyt_P450_sf"/>
</dbReference>
<dbReference type="PANTHER" id="PTHR24292:SF54">
    <property type="entry name" value="CYP9F3-RELATED"/>
    <property type="match status" value="1"/>
</dbReference>
<comment type="caution">
    <text evidence="13">The sequence shown here is derived from an EMBL/GenBank/DDBJ whole genome shotgun (WGS) entry which is preliminary data.</text>
</comment>
<dbReference type="PRINTS" id="PR00463">
    <property type="entry name" value="EP450I"/>
</dbReference>
<organism evidence="13 14">
    <name type="scientific">Orchesella dallaii</name>
    <dbReference type="NCBI Taxonomy" id="48710"/>
    <lineage>
        <taxon>Eukaryota</taxon>
        <taxon>Metazoa</taxon>
        <taxon>Ecdysozoa</taxon>
        <taxon>Arthropoda</taxon>
        <taxon>Hexapoda</taxon>
        <taxon>Collembola</taxon>
        <taxon>Entomobryomorpha</taxon>
        <taxon>Entomobryoidea</taxon>
        <taxon>Orchesellidae</taxon>
        <taxon>Orchesellinae</taxon>
        <taxon>Orchesella</taxon>
    </lineage>
</organism>
<keyword evidence="8" id="KW-0492">Microsome</keyword>
<keyword evidence="5" id="KW-0349">Heme</keyword>
<sequence>MFFLLVLAFLLSLVILLALYARWNYGVLENLNIPVVKPHFLLGSTFQYRSLTVGYRDVELMRKYGQVFGMYSGREPQIFICDPELLRLIMVKDSSYFDGKSPLDFGDPLLNEMPDYLQGEKWRIVRNLTSPAFSSAKLRLMNFPMKESLKDFVNDLTSQIEKTNDGILRKCDFDDTLFNALTDLTLSSLFSIKDKTGRFPKLLKKFAKPDGLKYETLNHVALSFPFLFNFMPLTLLHPEPAYEFIQIMENLIKSRLQAEHKSSPPDVVDFCIDQLKKLETPEFQRAKVTRSTILFQAFNFFFSGQDETALVTSAMIYHICKSPEIQEKLYQEVDKLWEGIDDGQLPREKLLEAEYLQACINEALRLYTFYHTERVCTKDWYCDKYNFKIPKGMTVIIALWAANRNSEYFESPMEFNPERFMTGNKENLHQYASSPFGHGPRHCTGKPLAMEVFRYACAHIFKKFEFHLRPDSALILHSSNPWTFINHAPIYFDISLRSNCE</sequence>
<dbReference type="EMBL" id="CAXLJM020000046">
    <property type="protein sequence ID" value="CAL8110949.1"/>
    <property type="molecule type" value="Genomic_DNA"/>
</dbReference>